<gene>
    <name evidence="2" type="ORF">B0H17DRAFT_1177920</name>
</gene>
<evidence type="ECO:0000313" key="3">
    <source>
        <dbReference type="Proteomes" id="UP001221757"/>
    </source>
</evidence>
<keyword evidence="1" id="KW-0812">Transmembrane</keyword>
<keyword evidence="3" id="KW-1185">Reference proteome</keyword>
<proteinExistence type="predicted"/>
<organism evidence="2 3">
    <name type="scientific">Mycena rosella</name>
    <name type="common">Pink bonnet</name>
    <name type="synonym">Agaricus rosellus</name>
    <dbReference type="NCBI Taxonomy" id="1033263"/>
    <lineage>
        <taxon>Eukaryota</taxon>
        <taxon>Fungi</taxon>
        <taxon>Dikarya</taxon>
        <taxon>Basidiomycota</taxon>
        <taxon>Agaricomycotina</taxon>
        <taxon>Agaricomycetes</taxon>
        <taxon>Agaricomycetidae</taxon>
        <taxon>Agaricales</taxon>
        <taxon>Marasmiineae</taxon>
        <taxon>Mycenaceae</taxon>
        <taxon>Mycena</taxon>
    </lineage>
</organism>
<dbReference type="AlphaFoldDB" id="A0AAD7DPY3"/>
<dbReference type="Proteomes" id="UP001221757">
    <property type="component" value="Unassembled WGS sequence"/>
</dbReference>
<name>A0AAD7DPY3_MYCRO</name>
<sequence>MSTLSETSLPFLASVLPNTSTTNILPASFILVLIATYLAFLTSPARLTRVLAALLDETERVYLWAIDDGIFCACDAQAVQMTSFEAPRGQPLRLLVAPESAVELHCSLAVLQCIWETRRFKTHIEVRHAILCSVLSCPCRY</sequence>
<protein>
    <submittedName>
        <fullName evidence="2">Uncharacterized protein</fullName>
    </submittedName>
</protein>
<accession>A0AAD7DPY3</accession>
<reference evidence="2" key="1">
    <citation type="submission" date="2023-03" db="EMBL/GenBank/DDBJ databases">
        <title>Massive genome expansion in bonnet fungi (Mycena s.s.) driven by repeated elements and novel gene families across ecological guilds.</title>
        <authorList>
            <consortium name="Lawrence Berkeley National Laboratory"/>
            <person name="Harder C.B."/>
            <person name="Miyauchi S."/>
            <person name="Viragh M."/>
            <person name="Kuo A."/>
            <person name="Thoen E."/>
            <person name="Andreopoulos B."/>
            <person name="Lu D."/>
            <person name="Skrede I."/>
            <person name="Drula E."/>
            <person name="Henrissat B."/>
            <person name="Morin E."/>
            <person name="Kohler A."/>
            <person name="Barry K."/>
            <person name="LaButti K."/>
            <person name="Morin E."/>
            <person name="Salamov A."/>
            <person name="Lipzen A."/>
            <person name="Mereny Z."/>
            <person name="Hegedus B."/>
            <person name="Baldrian P."/>
            <person name="Stursova M."/>
            <person name="Weitz H."/>
            <person name="Taylor A."/>
            <person name="Grigoriev I.V."/>
            <person name="Nagy L.G."/>
            <person name="Martin F."/>
            <person name="Kauserud H."/>
        </authorList>
    </citation>
    <scope>NUCLEOTIDE SEQUENCE</scope>
    <source>
        <strain evidence="2">CBHHK067</strain>
    </source>
</reference>
<feature type="transmembrane region" description="Helical" evidence="1">
    <location>
        <begin position="20"/>
        <end position="40"/>
    </location>
</feature>
<keyword evidence="1" id="KW-1133">Transmembrane helix</keyword>
<evidence type="ECO:0000256" key="1">
    <source>
        <dbReference type="SAM" id="Phobius"/>
    </source>
</evidence>
<evidence type="ECO:0000313" key="2">
    <source>
        <dbReference type="EMBL" id="KAJ7696501.1"/>
    </source>
</evidence>
<comment type="caution">
    <text evidence="2">The sequence shown here is derived from an EMBL/GenBank/DDBJ whole genome shotgun (WGS) entry which is preliminary data.</text>
</comment>
<dbReference type="EMBL" id="JARKIE010000034">
    <property type="protein sequence ID" value="KAJ7696501.1"/>
    <property type="molecule type" value="Genomic_DNA"/>
</dbReference>
<keyword evidence="1" id="KW-0472">Membrane</keyword>